<protein>
    <submittedName>
        <fullName evidence="2">DUF2267 domain-containing protein</fullName>
    </submittedName>
</protein>
<sequence length="160" mass="18319">MANEREGQEQAGERRAPNPDLRAQRSESRATQTYAFFLKDLEAKANCGRELAEKAAQSVLCLLEMRLIDNEAKHLEAQLPRKVRDLLQRCPRHEGMALRKFRLEQFLAMVAEDLDTTPNEAERLSRAVFATVREHITEGEAEDVMGQLPSDLRALWMREA</sequence>
<dbReference type="RefSeq" id="WP_206723054.1">
    <property type="nucleotide sequence ID" value="NZ_CP071090.1"/>
</dbReference>
<dbReference type="InterPro" id="IPR018727">
    <property type="entry name" value="DUF2267"/>
</dbReference>
<dbReference type="Proteomes" id="UP000662747">
    <property type="component" value="Chromosome"/>
</dbReference>
<dbReference type="InterPro" id="IPR038282">
    <property type="entry name" value="DUF2267_sf"/>
</dbReference>
<reference evidence="2 3" key="1">
    <citation type="submission" date="2021-02" db="EMBL/GenBank/DDBJ databases">
        <title>De Novo genome assembly of isolated myxobacteria.</title>
        <authorList>
            <person name="Stevens D.C."/>
        </authorList>
    </citation>
    <scope>NUCLEOTIDE SEQUENCE [LARGE SCALE GENOMIC DNA]</scope>
    <source>
        <strain evidence="3">SCPEA02</strain>
    </source>
</reference>
<gene>
    <name evidence="2" type="ORF">JY651_40870</name>
</gene>
<dbReference type="Pfam" id="PF10025">
    <property type="entry name" value="DUF2267"/>
    <property type="match status" value="1"/>
</dbReference>
<feature type="region of interest" description="Disordered" evidence="1">
    <location>
        <begin position="1"/>
        <end position="28"/>
    </location>
</feature>
<evidence type="ECO:0000256" key="1">
    <source>
        <dbReference type="SAM" id="MobiDB-lite"/>
    </source>
</evidence>
<dbReference type="EMBL" id="CP071090">
    <property type="protein sequence ID" value="QSQ21476.1"/>
    <property type="molecule type" value="Genomic_DNA"/>
</dbReference>
<keyword evidence="3" id="KW-1185">Reference proteome</keyword>
<proteinExistence type="predicted"/>
<organism evidence="2 3">
    <name type="scientific">Pyxidicoccus parkwayensis</name>
    <dbReference type="NCBI Taxonomy" id="2813578"/>
    <lineage>
        <taxon>Bacteria</taxon>
        <taxon>Pseudomonadati</taxon>
        <taxon>Myxococcota</taxon>
        <taxon>Myxococcia</taxon>
        <taxon>Myxococcales</taxon>
        <taxon>Cystobacterineae</taxon>
        <taxon>Myxococcaceae</taxon>
        <taxon>Pyxidicoccus</taxon>
    </lineage>
</organism>
<evidence type="ECO:0000313" key="2">
    <source>
        <dbReference type="EMBL" id="QSQ21476.1"/>
    </source>
</evidence>
<evidence type="ECO:0000313" key="3">
    <source>
        <dbReference type="Proteomes" id="UP000662747"/>
    </source>
</evidence>
<name>A0ABX7NRG8_9BACT</name>
<accession>A0ABX7NRG8</accession>
<dbReference type="Gene3D" id="1.10.490.110">
    <property type="entry name" value="Uncharacterized conserved protein DUF2267"/>
    <property type="match status" value="1"/>
</dbReference>